<dbReference type="AlphaFoldDB" id="A0A7C1AW18"/>
<sequence length="388" mass="43809">MGIICPTSQLSSPPIKSICSRINIMLEILTLLPVSGFGSKVREGSMDQLLVKSKTLRVDKKIVESSKDAHNYVAVDLNDIPTQTPLSFTVYYLIMSDRETGTAEFPPLIKAGSQLTGEFKKFLQQRDVTKVFIHKEEFNLFLKRSAIRLKELVTNPYLKASKKNEILYRNATYVIKSIFSDPKVGENFKHAISIVEIYSNFISMSEDIHPSLLIQIFAKDYNLFAHSVQVAILAISFAKILGKTQEEIFQLGLGGLLHDIGKLKISEEILNKPGPLTKEEFELMKSHPIYGKEILDKQTSLLPKESIIITLEHHESADGNGYPGKKTLEDTHPLAQIIHIVDCYDALTMNRVYRSALSPFEALKTMCNEMKSSFNLKLLENFIMFLGY</sequence>
<dbReference type="SMART" id="SM00471">
    <property type="entry name" value="HDc"/>
    <property type="match status" value="1"/>
</dbReference>
<dbReference type="Pfam" id="PF13487">
    <property type="entry name" value="HD_5"/>
    <property type="match status" value="1"/>
</dbReference>
<dbReference type="SUPFAM" id="SSF109604">
    <property type="entry name" value="HD-domain/PDEase-like"/>
    <property type="match status" value="1"/>
</dbReference>
<protein>
    <submittedName>
        <fullName evidence="3">HD domain-containing protein</fullName>
    </submittedName>
</protein>
<dbReference type="Proteomes" id="UP000886355">
    <property type="component" value="Unassembled WGS sequence"/>
</dbReference>
<evidence type="ECO:0000313" key="3">
    <source>
        <dbReference type="EMBL" id="HDL89631.1"/>
    </source>
</evidence>
<dbReference type="InterPro" id="IPR006674">
    <property type="entry name" value="HD_domain"/>
</dbReference>
<dbReference type="PANTHER" id="PTHR43155:SF2">
    <property type="entry name" value="CYCLIC DI-GMP PHOSPHODIESTERASE PA4108"/>
    <property type="match status" value="1"/>
</dbReference>
<dbReference type="InterPro" id="IPR037522">
    <property type="entry name" value="HD_GYP_dom"/>
</dbReference>
<dbReference type="PANTHER" id="PTHR43155">
    <property type="entry name" value="CYCLIC DI-GMP PHOSPHODIESTERASE PA4108-RELATED"/>
    <property type="match status" value="1"/>
</dbReference>
<dbReference type="PROSITE" id="PS51831">
    <property type="entry name" value="HD"/>
    <property type="match status" value="1"/>
</dbReference>
<dbReference type="InterPro" id="IPR003607">
    <property type="entry name" value="HD/PDEase_dom"/>
</dbReference>
<proteinExistence type="predicted"/>
<evidence type="ECO:0000259" key="1">
    <source>
        <dbReference type="PROSITE" id="PS51831"/>
    </source>
</evidence>
<dbReference type="InterPro" id="IPR006675">
    <property type="entry name" value="HDIG_dom"/>
</dbReference>
<name>A0A7C1AW18_9BACT</name>
<comment type="caution">
    <text evidence="3">The sequence shown here is derived from an EMBL/GenBank/DDBJ whole genome shotgun (WGS) entry which is preliminary data.</text>
</comment>
<gene>
    <name evidence="3" type="ORF">ENG14_01865</name>
</gene>
<evidence type="ECO:0000259" key="2">
    <source>
        <dbReference type="PROSITE" id="PS51832"/>
    </source>
</evidence>
<dbReference type="EMBL" id="DQZW01000088">
    <property type="protein sequence ID" value="HDL89631.1"/>
    <property type="molecule type" value="Genomic_DNA"/>
</dbReference>
<dbReference type="CDD" id="cd00077">
    <property type="entry name" value="HDc"/>
    <property type="match status" value="1"/>
</dbReference>
<reference evidence="3" key="1">
    <citation type="journal article" date="2020" name="mSystems">
        <title>Genome- and Community-Level Interaction Insights into Carbon Utilization and Element Cycling Functions of Hydrothermarchaeota in Hydrothermal Sediment.</title>
        <authorList>
            <person name="Zhou Z."/>
            <person name="Liu Y."/>
            <person name="Xu W."/>
            <person name="Pan J."/>
            <person name="Luo Z.H."/>
            <person name="Li M."/>
        </authorList>
    </citation>
    <scope>NUCLEOTIDE SEQUENCE [LARGE SCALE GENOMIC DNA]</scope>
    <source>
        <strain evidence="3">HyVt-19</strain>
    </source>
</reference>
<feature type="domain" description="HD-GYP" evidence="2">
    <location>
        <begin position="201"/>
        <end position="388"/>
    </location>
</feature>
<feature type="domain" description="HD" evidence="1">
    <location>
        <begin position="223"/>
        <end position="347"/>
    </location>
</feature>
<organism evidence="3">
    <name type="scientific">Thermodesulforhabdus norvegica</name>
    <dbReference type="NCBI Taxonomy" id="39841"/>
    <lineage>
        <taxon>Bacteria</taxon>
        <taxon>Pseudomonadati</taxon>
        <taxon>Thermodesulfobacteriota</taxon>
        <taxon>Syntrophobacteria</taxon>
        <taxon>Syntrophobacterales</taxon>
        <taxon>Thermodesulforhabdaceae</taxon>
        <taxon>Thermodesulforhabdus</taxon>
    </lineage>
</organism>
<dbReference type="NCBIfam" id="TIGR00277">
    <property type="entry name" value="HDIG"/>
    <property type="match status" value="1"/>
</dbReference>
<dbReference type="PROSITE" id="PS51832">
    <property type="entry name" value="HD_GYP"/>
    <property type="match status" value="1"/>
</dbReference>
<dbReference type="Gene3D" id="1.10.3210.10">
    <property type="entry name" value="Hypothetical protein af1432"/>
    <property type="match status" value="1"/>
</dbReference>
<accession>A0A7C1AW18</accession>